<evidence type="ECO:0000313" key="2">
    <source>
        <dbReference type="EMBL" id="VVT51268.1"/>
    </source>
</evidence>
<sequence length="693" mass="76652">MESKLLQSKDNKRKRTLPTPSIVTRSSSRKLSNSASDTSKSSDEHRPLPRIKLVISKPKKQQSPKSIRMTRSHTQAQSKSLKPTSVEDKNKTLSGGDSETKSISPSSEKPFALSSDTLCSKESPNKSISFATTVTQFDEDESMLYSDHENQSDIEDLSDFDDDDLDIEAQSPNKRPKIEHLSFMPMETSKDFYQLTHSSDHQEDGIDNDDSTSLDGEAEEEEEDMPHFHYESRYNATKAEEEEDPYFVSDFEDDDKPAPILLTKALPQPKTSKPQQEMTGGDLSQLSRNPSPSPLDYYSFSDSVESSVSSPRDFDDLMSLGEPLDFVTGEDELDSNLPSLTPFNILNQELQNIKTPNPLDLHHSQELSKCLMKTPHSLNTTSESQEPVSGADEIALRWSQASQRERSNSFSTLINRQSFKRFARVLAKRPHLAATLNDTLSISSVDEETPKDIEASLDQFFDLVDESMVQSSSTTSGQKRNSESSENSSTWTTEQYNKVPLCGYRNRNHTIKVPGGAHLNAKKILAALASISSDNEKLVASFPDSNPLLPASTNNTTSTSSTTINSSTLPVEPSLSTPEFYNDIYPPSVNSQPLTHNHSTINDVMTPISFDNNTTTNNVQQPLDMQKLDSSNNSLISPASSDSAIEFSAEITKSALEYYQQAVVAATGLNLRSLYSGKARETITGEAPVSSVF</sequence>
<evidence type="ECO:0000256" key="1">
    <source>
        <dbReference type="SAM" id="MobiDB-lite"/>
    </source>
</evidence>
<feature type="region of interest" description="Disordered" evidence="1">
    <location>
        <begin position="1"/>
        <end position="311"/>
    </location>
</feature>
<feature type="compositionally biased region" description="Polar residues" evidence="1">
    <location>
        <begin position="72"/>
        <end position="83"/>
    </location>
</feature>
<feature type="compositionally biased region" description="Acidic residues" evidence="1">
    <location>
        <begin position="240"/>
        <end position="255"/>
    </location>
</feature>
<dbReference type="AlphaFoldDB" id="A0A5E8BNP1"/>
<organism evidence="2 3">
    <name type="scientific">Magnusiomyces paraingens</name>
    <dbReference type="NCBI Taxonomy" id="2606893"/>
    <lineage>
        <taxon>Eukaryota</taxon>
        <taxon>Fungi</taxon>
        <taxon>Dikarya</taxon>
        <taxon>Ascomycota</taxon>
        <taxon>Saccharomycotina</taxon>
        <taxon>Dipodascomycetes</taxon>
        <taxon>Dipodascales</taxon>
        <taxon>Dipodascaceae</taxon>
        <taxon>Magnusiomyces</taxon>
    </lineage>
</organism>
<reference evidence="2 3" key="1">
    <citation type="submission" date="2019-09" db="EMBL/GenBank/DDBJ databases">
        <authorList>
            <person name="Brejova B."/>
        </authorList>
    </citation>
    <scope>NUCLEOTIDE SEQUENCE [LARGE SCALE GENOMIC DNA]</scope>
</reference>
<dbReference type="EMBL" id="CABVLU010000002">
    <property type="protein sequence ID" value="VVT51268.1"/>
    <property type="molecule type" value="Genomic_DNA"/>
</dbReference>
<feature type="compositionally biased region" description="Low complexity" evidence="1">
    <location>
        <begin position="29"/>
        <end position="39"/>
    </location>
</feature>
<feature type="compositionally biased region" description="Low complexity" evidence="1">
    <location>
        <begin position="296"/>
        <end position="310"/>
    </location>
</feature>
<gene>
    <name evidence="2" type="ORF">SAPINGB_P003040</name>
</gene>
<feature type="compositionally biased region" description="Polar residues" evidence="1">
    <location>
        <begin position="114"/>
        <end position="136"/>
    </location>
</feature>
<name>A0A5E8BNP1_9ASCO</name>
<feature type="compositionally biased region" description="Polar residues" evidence="1">
    <location>
        <begin position="269"/>
        <end position="290"/>
    </location>
</feature>
<feature type="compositionally biased region" description="Acidic residues" evidence="1">
    <location>
        <begin position="152"/>
        <end position="167"/>
    </location>
</feature>
<dbReference type="GeneID" id="43581858"/>
<feature type="region of interest" description="Disordered" evidence="1">
    <location>
        <begin position="468"/>
        <end position="492"/>
    </location>
</feature>
<feature type="compositionally biased region" description="Polar residues" evidence="1">
    <location>
        <begin position="468"/>
        <end position="479"/>
    </location>
</feature>
<accession>A0A5E8BNP1</accession>
<feature type="compositionally biased region" description="Acidic residues" evidence="1">
    <location>
        <begin position="205"/>
        <end position="224"/>
    </location>
</feature>
<feature type="compositionally biased region" description="Polar residues" evidence="1">
    <location>
        <begin position="92"/>
        <end position="107"/>
    </location>
</feature>
<dbReference type="RefSeq" id="XP_031853649.1">
    <property type="nucleotide sequence ID" value="XM_031997758.1"/>
</dbReference>
<protein>
    <submittedName>
        <fullName evidence="2">Uncharacterized protein</fullName>
    </submittedName>
</protein>
<proteinExistence type="predicted"/>
<keyword evidence="3" id="KW-1185">Reference proteome</keyword>
<feature type="compositionally biased region" description="Basic and acidic residues" evidence="1">
    <location>
        <begin position="1"/>
        <end position="10"/>
    </location>
</feature>
<evidence type="ECO:0000313" key="3">
    <source>
        <dbReference type="Proteomes" id="UP000398389"/>
    </source>
</evidence>
<dbReference type="Proteomes" id="UP000398389">
    <property type="component" value="Unassembled WGS sequence"/>
</dbReference>